<comment type="caution">
    <text evidence="2">The sequence shown here is derived from an EMBL/GenBank/DDBJ whole genome shotgun (WGS) entry which is preliminary data.</text>
</comment>
<organism evidence="2 3">
    <name type="scientific">Mytilus galloprovincialis</name>
    <name type="common">Mediterranean mussel</name>
    <dbReference type="NCBI Taxonomy" id="29158"/>
    <lineage>
        <taxon>Eukaryota</taxon>
        <taxon>Metazoa</taxon>
        <taxon>Spiralia</taxon>
        <taxon>Lophotrochozoa</taxon>
        <taxon>Mollusca</taxon>
        <taxon>Bivalvia</taxon>
        <taxon>Autobranchia</taxon>
        <taxon>Pteriomorphia</taxon>
        <taxon>Mytilida</taxon>
        <taxon>Mytiloidea</taxon>
        <taxon>Mytilidae</taxon>
        <taxon>Mytilinae</taxon>
        <taxon>Mytilus</taxon>
    </lineage>
</organism>
<dbReference type="Proteomes" id="UP000596742">
    <property type="component" value="Unassembled WGS sequence"/>
</dbReference>
<dbReference type="EMBL" id="UYJE01001057">
    <property type="protein sequence ID" value="VDH98774.1"/>
    <property type="molecule type" value="Genomic_DNA"/>
</dbReference>
<keyword evidence="3" id="KW-1185">Reference proteome</keyword>
<name>A0A8B6C186_MYTGA</name>
<proteinExistence type="predicted"/>
<reference evidence="2" key="1">
    <citation type="submission" date="2018-11" db="EMBL/GenBank/DDBJ databases">
        <authorList>
            <person name="Alioto T."/>
            <person name="Alioto T."/>
        </authorList>
    </citation>
    <scope>NUCLEOTIDE SEQUENCE</scope>
</reference>
<evidence type="ECO:0000256" key="1">
    <source>
        <dbReference type="SAM" id="Coils"/>
    </source>
</evidence>
<accession>A0A8B6C186</accession>
<sequence>MVSRIGSTENFFHLFWEKEKEDAAMKEIELVRLRREVHRLKAENRRLTAILMANSQEKETEVMIFLRLYCKVHNGWLQEDISSEVFEATVI</sequence>
<dbReference type="AlphaFoldDB" id="A0A8B6C186"/>
<evidence type="ECO:0000313" key="3">
    <source>
        <dbReference type="Proteomes" id="UP000596742"/>
    </source>
</evidence>
<gene>
    <name evidence="2" type="ORF">MGAL_10B003240</name>
</gene>
<protein>
    <submittedName>
        <fullName evidence="2">Uncharacterized protein</fullName>
    </submittedName>
</protein>
<keyword evidence="1" id="KW-0175">Coiled coil</keyword>
<feature type="coiled-coil region" evidence="1">
    <location>
        <begin position="23"/>
        <end position="50"/>
    </location>
</feature>
<evidence type="ECO:0000313" key="2">
    <source>
        <dbReference type="EMBL" id="VDH98774.1"/>
    </source>
</evidence>